<sequence>MAPRRVIADSEDEDEGDEVLLIHPGGELDRPEPDRPEPEPLSPHGQRSGAVAPEALEAPEARGQPFDATDPSFVPTCDAEKGLAVHQSHLIETIVRQSQRASAASSGDVSLPAKGKGRRANPSSGTDLTSPTAPSRRRNHTTLLSDDPSDFTTPRNSTGQEWEIPSSPEDAIAPRSSKYPRSRDKTNSGSREGGPGPVSTPIVAEMPVTEETARTIQLQNSGSVDQLDPLLPDMTRFYVAQSNLTTMQKLEYQKVNVSTNSYGGIQGSLLNQKSSGVATIPYSTPSGYSSIPPLPWEEPSVQPPSPQGDGIINISSSLDAVASGFDLPNQKSVAAQPGTETPASNKNGESPARSPSRTSSNKRKKRPAEDAEEDELSRDDIWDPDDMDAPCDSHKPRATKRRSVKAAGLLSTGKGKGATADVSSEVAIQMPNRPESPTPSLPDEAPPEPQTENLPKKRGRKKKLPVSEGPHLEVETNEHLRPNEDSTSSHRGTEMEPSLAKPKKKRGRPRKLGPSKAAQEPFPELLVDHEISGTAPPQKNPNTGMSAAIIRRQRDSEQNIRREKSEATEEVEDTESNDMTSPLKEVHDNLTTPSKPTPIGESPTKARAELNDEALTPKKQPRETPKLPPSQSKVTYRVGLSKRSRIAPLLKSIRK</sequence>
<feature type="compositionally biased region" description="Polar residues" evidence="1">
    <location>
        <begin position="150"/>
        <end position="160"/>
    </location>
</feature>
<feature type="compositionally biased region" description="Polar residues" evidence="1">
    <location>
        <begin position="121"/>
        <end position="133"/>
    </location>
</feature>
<dbReference type="OrthoDB" id="5404794at2759"/>
<name>A0A1W2TL11_ROSNE</name>
<feature type="region of interest" description="Disordered" evidence="1">
    <location>
        <begin position="1"/>
        <end position="75"/>
    </location>
</feature>
<evidence type="ECO:0000256" key="1">
    <source>
        <dbReference type="SAM" id="MobiDB-lite"/>
    </source>
</evidence>
<reference evidence="2" key="1">
    <citation type="submission" date="2016-03" db="EMBL/GenBank/DDBJ databases">
        <title>Draft genome sequence of Rosellinia necatrix.</title>
        <authorList>
            <person name="Kanematsu S."/>
        </authorList>
    </citation>
    <scope>NUCLEOTIDE SEQUENCE [LARGE SCALE GENOMIC DNA]</scope>
    <source>
        <strain evidence="2">W97</strain>
    </source>
</reference>
<feature type="compositionally biased region" description="Polar residues" evidence="1">
    <location>
        <begin position="329"/>
        <end position="359"/>
    </location>
</feature>
<feature type="compositionally biased region" description="Low complexity" evidence="1">
    <location>
        <begin position="96"/>
        <end position="106"/>
    </location>
</feature>
<feature type="compositionally biased region" description="Polar residues" evidence="1">
    <location>
        <begin position="535"/>
        <end position="545"/>
    </location>
</feature>
<feature type="compositionally biased region" description="Basic and acidic residues" evidence="1">
    <location>
        <begin position="470"/>
        <end position="494"/>
    </location>
</feature>
<evidence type="ECO:0000313" key="3">
    <source>
        <dbReference type="Proteomes" id="UP000054516"/>
    </source>
</evidence>
<evidence type="ECO:0000313" key="2">
    <source>
        <dbReference type="EMBL" id="GAP88970.1"/>
    </source>
</evidence>
<feature type="compositionally biased region" description="Pro residues" evidence="1">
    <location>
        <begin position="292"/>
        <end position="306"/>
    </location>
</feature>
<proteinExistence type="predicted"/>
<dbReference type="EMBL" id="DF977479">
    <property type="protein sequence ID" value="GAP88970.1"/>
    <property type="molecule type" value="Genomic_DNA"/>
</dbReference>
<dbReference type="Proteomes" id="UP000054516">
    <property type="component" value="Unassembled WGS sequence"/>
</dbReference>
<feature type="compositionally biased region" description="Acidic residues" evidence="1">
    <location>
        <begin position="9"/>
        <end position="18"/>
    </location>
</feature>
<feature type="region of interest" description="Disordered" evidence="1">
    <location>
        <begin position="290"/>
        <end position="639"/>
    </location>
</feature>
<feature type="compositionally biased region" description="Basic residues" evidence="1">
    <location>
        <begin position="501"/>
        <end position="513"/>
    </location>
</feature>
<protein>
    <recommendedName>
        <fullName evidence="4">AT hook domain-containing protein</fullName>
    </recommendedName>
</protein>
<feature type="region of interest" description="Disordered" evidence="1">
    <location>
        <begin position="96"/>
        <end position="202"/>
    </location>
</feature>
<dbReference type="OMA" id="HINDQAL"/>
<gene>
    <name evidence="2" type="ORF">SAMD00023353_3400510</name>
</gene>
<evidence type="ECO:0008006" key="4">
    <source>
        <dbReference type="Google" id="ProtNLM"/>
    </source>
</evidence>
<dbReference type="AlphaFoldDB" id="A0A1W2TL11"/>
<feature type="compositionally biased region" description="Acidic residues" evidence="1">
    <location>
        <begin position="370"/>
        <end position="389"/>
    </location>
</feature>
<accession>A0A1W2TL11</accession>
<keyword evidence="3" id="KW-1185">Reference proteome</keyword>
<organism evidence="2">
    <name type="scientific">Rosellinia necatrix</name>
    <name type="common">White root-rot fungus</name>
    <dbReference type="NCBI Taxonomy" id="77044"/>
    <lineage>
        <taxon>Eukaryota</taxon>
        <taxon>Fungi</taxon>
        <taxon>Dikarya</taxon>
        <taxon>Ascomycota</taxon>
        <taxon>Pezizomycotina</taxon>
        <taxon>Sordariomycetes</taxon>
        <taxon>Xylariomycetidae</taxon>
        <taxon>Xylariales</taxon>
        <taxon>Xylariaceae</taxon>
        <taxon>Rosellinia</taxon>
    </lineage>
</organism>
<feature type="compositionally biased region" description="Basic and acidic residues" evidence="1">
    <location>
        <begin position="552"/>
        <end position="567"/>
    </location>
</feature>
<feature type="compositionally biased region" description="Basic and acidic residues" evidence="1">
    <location>
        <begin position="26"/>
        <end position="38"/>
    </location>
</feature>